<dbReference type="GO" id="GO:0006631">
    <property type="term" value="P:fatty acid metabolic process"/>
    <property type="evidence" value="ECO:0007669"/>
    <property type="project" value="InterPro"/>
</dbReference>
<gene>
    <name evidence="5" type="ORF">SAMN04489759_106162</name>
</gene>
<dbReference type="PANTHER" id="PTHR48075:SF5">
    <property type="entry name" value="3-HYDROXYBUTYRYL-COA DEHYDROGENASE"/>
    <property type="match status" value="1"/>
</dbReference>
<dbReference type="GO" id="GO:0070403">
    <property type="term" value="F:NAD+ binding"/>
    <property type="evidence" value="ECO:0007669"/>
    <property type="project" value="InterPro"/>
</dbReference>
<sequence length="289" mass="30924">MAERIIIVGAGTMGQSIGRLFAAHDWQVHAVDPTKAARVTFSSAVPNATVSATLAEAGQADIALECVPEDLALKQETLAALEDTVPQGAAILSNTSGLTLEEMSERMTRPERAIITHFFNPGDVIPAVEVVAAKNAPAGLCDKVMTLLRRLDRRPVRLDHAPPGFVANRIQHAIMRECLHLVDEGVADPAAIDEIVQWSIGVRMALSGPFRQRDLNGLGTHLSIAEYLYPDLADRHTPSPTLANLVAQGHLGKRSGKGFYDWPSAPEAAAAPVDESLRRVISIAKGTAD</sequence>
<feature type="domain" description="3-hydroxyacyl-CoA dehydrogenase C-terminal" evidence="3">
    <location>
        <begin position="164"/>
        <end position="262"/>
    </location>
</feature>
<dbReference type="AlphaFoldDB" id="A0A1G7TCI7"/>
<dbReference type="SUPFAM" id="SSF51735">
    <property type="entry name" value="NAD(P)-binding Rossmann-fold domains"/>
    <property type="match status" value="1"/>
</dbReference>
<keyword evidence="6" id="KW-1185">Reference proteome</keyword>
<feature type="site" description="Important for catalytic activity" evidence="2">
    <location>
        <position position="117"/>
    </location>
</feature>
<evidence type="ECO:0000259" key="3">
    <source>
        <dbReference type="Pfam" id="PF00725"/>
    </source>
</evidence>
<dbReference type="GO" id="GO:0016616">
    <property type="term" value="F:oxidoreductase activity, acting on the CH-OH group of donors, NAD or NADP as acceptor"/>
    <property type="evidence" value="ECO:0007669"/>
    <property type="project" value="InterPro"/>
</dbReference>
<feature type="domain" description="3-hydroxyacyl-CoA dehydrogenase NAD binding" evidence="4">
    <location>
        <begin position="41"/>
        <end position="158"/>
    </location>
</feature>
<protein>
    <submittedName>
        <fullName evidence="5">3-hydroxyacyl-CoA dehydrogenase</fullName>
    </submittedName>
</protein>
<dbReference type="PIRSF" id="PIRSF000105">
    <property type="entry name" value="HCDH"/>
    <property type="match status" value="1"/>
</dbReference>
<feature type="domain" description="3-hydroxyacyl-CoA dehydrogenase NAD binding" evidence="4">
    <location>
        <begin position="5"/>
        <end position="37"/>
    </location>
</feature>
<evidence type="ECO:0000256" key="1">
    <source>
        <dbReference type="ARBA" id="ARBA00023002"/>
    </source>
</evidence>
<dbReference type="EMBL" id="FNBP01000006">
    <property type="protein sequence ID" value="SDG32754.1"/>
    <property type="molecule type" value="Genomic_DNA"/>
</dbReference>
<dbReference type="PANTHER" id="PTHR48075">
    <property type="entry name" value="3-HYDROXYACYL-COA DEHYDROGENASE FAMILY PROTEIN"/>
    <property type="match status" value="1"/>
</dbReference>
<reference evidence="6" key="1">
    <citation type="submission" date="2016-10" db="EMBL/GenBank/DDBJ databases">
        <authorList>
            <person name="Varghese N."/>
            <person name="Submissions S."/>
        </authorList>
    </citation>
    <scope>NUCLEOTIDE SEQUENCE [LARGE SCALE GENOMIC DNA]</scope>
    <source>
        <strain evidence="6">DSM 16477</strain>
    </source>
</reference>
<proteinExistence type="predicted"/>
<dbReference type="STRING" id="218672.SAMN04489759_106162"/>
<dbReference type="Gene3D" id="1.10.1040.10">
    <property type="entry name" value="N-(1-d-carboxylethyl)-l-norvaline Dehydrogenase, domain 2"/>
    <property type="match status" value="1"/>
</dbReference>
<evidence type="ECO:0000259" key="4">
    <source>
        <dbReference type="Pfam" id="PF02737"/>
    </source>
</evidence>
<organism evidence="5 6">
    <name type="scientific">Sulfitobacter delicatus</name>
    <dbReference type="NCBI Taxonomy" id="218672"/>
    <lineage>
        <taxon>Bacteria</taxon>
        <taxon>Pseudomonadati</taxon>
        <taxon>Pseudomonadota</taxon>
        <taxon>Alphaproteobacteria</taxon>
        <taxon>Rhodobacterales</taxon>
        <taxon>Roseobacteraceae</taxon>
        <taxon>Sulfitobacter</taxon>
    </lineage>
</organism>
<dbReference type="InterPro" id="IPR022694">
    <property type="entry name" value="3-OHacyl-CoA_DH"/>
</dbReference>
<dbReference type="RefSeq" id="WP_093742700.1">
    <property type="nucleotide sequence ID" value="NZ_FNBP01000006.1"/>
</dbReference>
<dbReference type="Pfam" id="PF00725">
    <property type="entry name" value="3HCDH"/>
    <property type="match status" value="1"/>
</dbReference>
<evidence type="ECO:0000256" key="2">
    <source>
        <dbReference type="PIRSR" id="PIRSR000105-1"/>
    </source>
</evidence>
<dbReference type="Gene3D" id="3.40.50.720">
    <property type="entry name" value="NAD(P)-binding Rossmann-like Domain"/>
    <property type="match status" value="1"/>
</dbReference>
<dbReference type="Pfam" id="PF02737">
    <property type="entry name" value="3HCDH_N"/>
    <property type="match status" value="2"/>
</dbReference>
<evidence type="ECO:0000313" key="6">
    <source>
        <dbReference type="Proteomes" id="UP000199399"/>
    </source>
</evidence>
<dbReference type="OrthoDB" id="9803287at2"/>
<dbReference type="SUPFAM" id="SSF48179">
    <property type="entry name" value="6-phosphogluconate dehydrogenase C-terminal domain-like"/>
    <property type="match status" value="1"/>
</dbReference>
<accession>A0A1G7TCI7</accession>
<evidence type="ECO:0000313" key="5">
    <source>
        <dbReference type="EMBL" id="SDG32754.1"/>
    </source>
</evidence>
<name>A0A1G7TCI7_9RHOB</name>
<dbReference type="InterPro" id="IPR006176">
    <property type="entry name" value="3-OHacyl-CoA_DH_NAD-bd"/>
</dbReference>
<dbReference type="InterPro" id="IPR008927">
    <property type="entry name" value="6-PGluconate_DH-like_C_sf"/>
</dbReference>
<dbReference type="InterPro" id="IPR013328">
    <property type="entry name" value="6PGD_dom2"/>
</dbReference>
<keyword evidence="1" id="KW-0560">Oxidoreductase</keyword>
<dbReference type="InterPro" id="IPR006108">
    <property type="entry name" value="3HC_DH_C"/>
</dbReference>
<dbReference type="Proteomes" id="UP000199399">
    <property type="component" value="Unassembled WGS sequence"/>
</dbReference>
<dbReference type="InterPro" id="IPR036291">
    <property type="entry name" value="NAD(P)-bd_dom_sf"/>
</dbReference>